<feature type="compositionally biased region" description="Polar residues" evidence="11">
    <location>
        <begin position="795"/>
        <end position="824"/>
    </location>
</feature>
<dbReference type="InterPro" id="IPR041984">
    <property type="entry name" value="Rsc8/Ssr1/Ssr2_ZZ"/>
</dbReference>
<evidence type="ECO:0000256" key="7">
    <source>
        <dbReference type="ARBA" id="ARBA00023125"/>
    </source>
</evidence>
<evidence type="ECO:0000313" key="18">
    <source>
        <dbReference type="Proteomes" id="UP000685013"/>
    </source>
</evidence>
<dbReference type="AlphaFoldDB" id="A0AAV6MVY7"/>
<dbReference type="PROSITE" id="PS01357">
    <property type="entry name" value="ZF_ZZ_1"/>
    <property type="match status" value="1"/>
</dbReference>
<feature type="compositionally biased region" description="Basic residues" evidence="11">
    <location>
        <begin position="26"/>
        <end position="37"/>
    </location>
</feature>
<feature type="region of interest" description="Disordered" evidence="11">
    <location>
        <begin position="949"/>
        <end position="990"/>
    </location>
</feature>
<dbReference type="InterPro" id="IPR017930">
    <property type="entry name" value="Myb_dom"/>
</dbReference>
<dbReference type="InterPro" id="IPR032451">
    <property type="entry name" value="SMARCC_C"/>
</dbReference>
<keyword evidence="7" id="KW-0238">DNA-binding</keyword>
<evidence type="ECO:0000259" key="14">
    <source>
        <dbReference type="PROSITE" id="PS50934"/>
    </source>
</evidence>
<keyword evidence="6" id="KW-0805">Transcription regulation</keyword>
<dbReference type="GO" id="GO:0003677">
    <property type="term" value="F:DNA binding"/>
    <property type="evidence" value="ECO:0007669"/>
    <property type="project" value="UniProtKB-KW"/>
</dbReference>
<feature type="region of interest" description="Disordered" evidence="11">
    <location>
        <begin position="419"/>
        <end position="481"/>
    </location>
</feature>
<dbReference type="GO" id="GO:0005634">
    <property type="term" value="C:nucleus"/>
    <property type="evidence" value="ECO:0007669"/>
    <property type="project" value="UniProtKB-SubCell"/>
</dbReference>
<dbReference type="CDD" id="cd00167">
    <property type="entry name" value="SANT"/>
    <property type="match status" value="1"/>
</dbReference>
<evidence type="ECO:0000256" key="4">
    <source>
        <dbReference type="ARBA" id="ARBA00022771"/>
    </source>
</evidence>
<sequence>MEEKRRDAGNVPANTTDSPSSEPPSSRRRAGAQKRKVSALGGSNSSSAPSKRVTRDKFALSHPPNHNGPFTRARLGPNNGAGTASGNAPAGLSAAGSVKAEGSFLHSEVQRGDTLVAAAEELNKASRLANLEASFVADFESIKSRGTNAHVVPNHCGWFSWTKVHPIEERSMPSFFSGKSGTRSPDIYIEIRNWIMKKFHANPSTQIESKDVSEMEIGELDARQEVMEFLDHWGLINFHPFLSADSTSTSDVDDENQKDSLVEKLFHFETLESSPSVVPKTNVTTAPPRLLRESAISEEMVRPEGPSVEYHCNSCSGDCSRKRYHCQKQADFDLCSECFNNGKFDSDMSSSDFILMESAEVPGASGGKWTDQETLLLLEALELYKENWNEIAEHVATKTKAQCILHFIQMPIEDSFLESENNDEVSAKETVVPPSIENDSSVPMDITESMDNKTTGKEASNVENASKEDTVEVKVGQDNSKSKDVEVKAALDNSKTEDGGQKVPEDIALNALREAFEAIGYVLTSDQHPLSFSDVGNPVMALASFLARLVGSDVASASAHFSLKSISRKSPSLDLATRHCFILEDPLDDKAQANSERVVNVEAQQNVNEQCEKQRKDNSTSVLDDRALSTTNSSYKNGESVTEETTMENRNSADATKERDPMVNHGSDGTNKLKELTEPEVPKDDRTGVVKETENMESKLTTNTVEKLGEETSVEKPSQSTLLSKDIHMSDLQYAEKTEIQKPVPSPSVNTSKIDDVPNPLPSVNELQPLVAANSVKVASSDVAMVSDPRDKNEPAQTETSKSVVDQGASKVSDSLPTEENATPQPVKPNPVIDKGTDDNQSKNNEEENSKCTRKKEEKIDKLKRAAVTTLAAAAVKAKVLANQEEDQIRQLAMILIEKQLHKLESKLAYFNDIDNVSMRIREQLDRSKQRLFQERAQIIAARLGVPASASRGVAPPGNRMAMNFPNSVPRPPMGMGMAPQRPPTSGPRV</sequence>
<accession>A0AAV6MVY7</accession>
<feature type="domain" description="HTH myb-type" evidence="16">
    <location>
        <begin position="367"/>
        <end position="415"/>
    </location>
</feature>
<dbReference type="Pfam" id="PF04433">
    <property type="entry name" value="SWIRM"/>
    <property type="match status" value="1"/>
</dbReference>
<evidence type="ECO:0000256" key="3">
    <source>
        <dbReference type="ARBA" id="ARBA00022723"/>
    </source>
</evidence>
<evidence type="ECO:0000259" key="13">
    <source>
        <dbReference type="PROSITE" id="PS50135"/>
    </source>
</evidence>
<dbReference type="CDD" id="cd02336">
    <property type="entry name" value="ZZ_RSC8"/>
    <property type="match status" value="1"/>
</dbReference>
<evidence type="ECO:0000256" key="2">
    <source>
        <dbReference type="ARBA" id="ARBA00022473"/>
    </source>
</evidence>
<feature type="compositionally biased region" description="Basic and acidic residues" evidence="11">
    <location>
        <begin position="725"/>
        <end position="740"/>
    </location>
</feature>
<keyword evidence="8" id="KW-0804">Transcription</keyword>
<dbReference type="Pfam" id="PF00569">
    <property type="entry name" value="ZZ"/>
    <property type="match status" value="1"/>
</dbReference>
<dbReference type="PROSITE" id="PS50934">
    <property type="entry name" value="SWIRM"/>
    <property type="match status" value="1"/>
</dbReference>
<dbReference type="PROSITE" id="PS51293">
    <property type="entry name" value="SANT"/>
    <property type="match status" value="1"/>
</dbReference>
<feature type="region of interest" description="Disordered" evidence="11">
    <location>
        <begin position="608"/>
        <end position="683"/>
    </location>
</feature>
<evidence type="ECO:0000259" key="12">
    <source>
        <dbReference type="PROSITE" id="PS50090"/>
    </source>
</evidence>
<evidence type="ECO:0000259" key="15">
    <source>
        <dbReference type="PROSITE" id="PS51293"/>
    </source>
</evidence>
<dbReference type="InterPro" id="IPR000433">
    <property type="entry name" value="Znf_ZZ"/>
</dbReference>
<dbReference type="EMBL" id="JAGKQH010000011">
    <property type="protein sequence ID" value="KAG6588443.1"/>
    <property type="molecule type" value="Genomic_DNA"/>
</dbReference>
<feature type="domain" description="ZZ-type" evidence="13">
    <location>
        <begin position="307"/>
        <end position="361"/>
    </location>
</feature>
<feature type="region of interest" description="Disordered" evidence="11">
    <location>
        <begin position="1"/>
        <end position="93"/>
    </location>
</feature>
<feature type="region of interest" description="Disordered" evidence="11">
    <location>
        <begin position="782"/>
        <end position="857"/>
    </location>
</feature>
<feature type="compositionally biased region" description="Basic and acidic residues" evidence="11">
    <location>
        <begin position="671"/>
        <end position="683"/>
    </location>
</feature>
<dbReference type="PANTHER" id="PTHR12802">
    <property type="entry name" value="SWI/SNF COMPLEX-RELATED"/>
    <property type="match status" value="1"/>
</dbReference>
<keyword evidence="2" id="KW-0217">Developmental protein</keyword>
<evidence type="ECO:0000313" key="17">
    <source>
        <dbReference type="EMBL" id="KAG6588443.1"/>
    </source>
</evidence>
<feature type="non-terminal residue" evidence="17">
    <location>
        <position position="1"/>
    </location>
</feature>
<evidence type="ECO:0000256" key="5">
    <source>
        <dbReference type="ARBA" id="ARBA00022833"/>
    </source>
</evidence>
<dbReference type="PROSITE" id="PS51294">
    <property type="entry name" value="HTH_MYB"/>
    <property type="match status" value="1"/>
</dbReference>
<protein>
    <submittedName>
        <fullName evidence="17">SWI/SNF complex subunit SWI3D</fullName>
    </submittedName>
</protein>
<feature type="domain" description="SWIRM" evidence="14">
    <location>
        <begin position="150"/>
        <end position="247"/>
    </location>
</feature>
<feature type="domain" description="Myb-like" evidence="12">
    <location>
        <begin position="361"/>
        <end position="411"/>
    </location>
</feature>
<dbReference type="SMART" id="SM00717">
    <property type="entry name" value="SANT"/>
    <property type="match status" value="1"/>
</dbReference>
<keyword evidence="18" id="KW-1185">Reference proteome</keyword>
<dbReference type="Proteomes" id="UP000685013">
    <property type="component" value="Chromosome 11"/>
</dbReference>
<dbReference type="InterPro" id="IPR001005">
    <property type="entry name" value="SANT/Myb"/>
</dbReference>
<feature type="compositionally biased region" description="Basic and acidic residues" evidence="11">
    <location>
        <begin position="835"/>
        <end position="857"/>
    </location>
</feature>
<name>A0AAV6MVY7_9ROSI</name>
<evidence type="ECO:0000256" key="10">
    <source>
        <dbReference type="PROSITE-ProRule" id="PRU00228"/>
    </source>
</evidence>
<feature type="domain" description="SANT" evidence="15">
    <location>
        <begin position="364"/>
        <end position="415"/>
    </location>
</feature>
<feature type="compositionally biased region" description="Pro residues" evidence="11">
    <location>
        <begin position="981"/>
        <end position="990"/>
    </location>
</feature>
<reference evidence="17 18" key="1">
    <citation type="journal article" date="2021" name="Hortic Res">
        <title>The domestication of Cucurbita argyrosperma as revealed by the genome of its wild relative.</title>
        <authorList>
            <person name="Barrera-Redondo J."/>
            <person name="Sanchez-de la Vega G."/>
            <person name="Aguirre-Liguori J.A."/>
            <person name="Castellanos-Morales G."/>
            <person name="Gutierrez-Guerrero Y.T."/>
            <person name="Aguirre-Dugua X."/>
            <person name="Aguirre-Planter E."/>
            <person name="Tenaillon M.I."/>
            <person name="Lira-Saade R."/>
            <person name="Eguiarte L.E."/>
        </authorList>
    </citation>
    <scope>NUCLEOTIDE SEQUENCE [LARGE SCALE GENOMIC DNA]</scope>
    <source>
        <strain evidence="17">JBR-2021</strain>
    </source>
</reference>
<evidence type="ECO:0000256" key="1">
    <source>
        <dbReference type="ARBA" id="ARBA00004123"/>
    </source>
</evidence>
<evidence type="ECO:0000256" key="8">
    <source>
        <dbReference type="ARBA" id="ARBA00023163"/>
    </source>
</evidence>
<keyword evidence="9" id="KW-0539">Nucleus</keyword>
<keyword evidence="5" id="KW-0862">Zinc</keyword>
<feature type="compositionally biased region" description="Basic and acidic residues" evidence="11">
    <location>
        <begin position="610"/>
        <end position="627"/>
    </location>
</feature>
<evidence type="ECO:0000259" key="16">
    <source>
        <dbReference type="PROSITE" id="PS51294"/>
    </source>
</evidence>
<evidence type="ECO:0000256" key="6">
    <source>
        <dbReference type="ARBA" id="ARBA00023015"/>
    </source>
</evidence>
<dbReference type="FunFam" id="1.10.10.60:FF:000014">
    <property type="entry name" value="SWI/SNF complex subunit SMARCC2 isoform C"/>
    <property type="match status" value="1"/>
</dbReference>
<dbReference type="InterPro" id="IPR007526">
    <property type="entry name" value="SWIRM"/>
</dbReference>
<proteinExistence type="predicted"/>
<dbReference type="SMART" id="SM00291">
    <property type="entry name" value="ZnF_ZZ"/>
    <property type="match status" value="1"/>
</dbReference>
<keyword evidence="4 10" id="KW-0863">Zinc-finger</keyword>
<dbReference type="PANTHER" id="PTHR12802:SF41">
    <property type="entry name" value="BRAHMA ASSOCIATED PROTEIN 155 KDA"/>
    <property type="match status" value="1"/>
</dbReference>
<evidence type="ECO:0000256" key="11">
    <source>
        <dbReference type="SAM" id="MobiDB-lite"/>
    </source>
</evidence>
<gene>
    <name evidence="17" type="primary">SWI3D</name>
    <name evidence="17" type="ORF">SDJN03_17008</name>
</gene>
<dbReference type="InterPro" id="IPR017884">
    <property type="entry name" value="SANT_dom"/>
</dbReference>
<comment type="caution">
    <text evidence="17">The sequence shown here is derived from an EMBL/GenBank/DDBJ whole genome shotgun (WGS) entry which is preliminary data.</text>
</comment>
<dbReference type="GO" id="GO:0008270">
    <property type="term" value="F:zinc ion binding"/>
    <property type="evidence" value="ECO:0007669"/>
    <property type="project" value="UniProtKB-KW"/>
</dbReference>
<dbReference type="Pfam" id="PF16495">
    <property type="entry name" value="SWIRM-assoc_1"/>
    <property type="match status" value="1"/>
</dbReference>
<keyword evidence="3" id="KW-0479">Metal-binding</keyword>
<dbReference type="Pfam" id="PF00249">
    <property type="entry name" value="Myb_DNA-binding"/>
    <property type="match status" value="1"/>
</dbReference>
<dbReference type="PROSITE" id="PS50135">
    <property type="entry name" value="ZF_ZZ_2"/>
    <property type="match status" value="1"/>
</dbReference>
<feature type="compositionally biased region" description="Polar residues" evidence="11">
    <location>
        <begin position="628"/>
        <end position="640"/>
    </location>
</feature>
<comment type="subcellular location">
    <subcellularLocation>
        <location evidence="1">Nucleus</location>
    </subcellularLocation>
</comment>
<evidence type="ECO:0000256" key="9">
    <source>
        <dbReference type="ARBA" id="ARBA00023242"/>
    </source>
</evidence>
<organism evidence="17 18">
    <name type="scientific">Cucurbita argyrosperma subsp. sororia</name>
    <dbReference type="NCBI Taxonomy" id="37648"/>
    <lineage>
        <taxon>Eukaryota</taxon>
        <taxon>Viridiplantae</taxon>
        <taxon>Streptophyta</taxon>
        <taxon>Embryophyta</taxon>
        <taxon>Tracheophyta</taxon>
        <taxon>Spermatophyta</taxon>
        <taxon>Magnoliopsida</taxon>
        <taxon>eudicotyledons</taxon>
        <taxon>Gunneridae</taxon>
        <taxon>Pentapetalae</taxon>
        <taxon>rosids</taxon>
        <taxon>fabids</taxon>
        <taxon>Cucurbitales</taxon>
        <taxon>Cucurbitaceae</taxon>
        <taxon>Cucurbiteae</taxon>
        <taxon>Cucurbita</taxon>
    </lineage>
</organism>
<dbReference type="PROSITE" id="PS50090">
    <property type="entry name" value="MYB_LIKE"/>
    <property type="match status" value="1"/>
</dbReference>
<feature type="region of interest" description="Disordered" evidence="11">
    <location>
        <begin position="707"/>
        <end position="763"/>
    </location>
</feature>